<evidence type="ECO:0000313" key="4">
    <source>
        <dbReference type="Proteomes" id="UP001198182"/>
    </source>
</evidence>
<dbReference type="CDD" id="cd24052">
    <property type="entry name" value="ASKHA_NBD_HpPPX-GppA-like"/>
    <property type="match status" value="1"/>
</dbReference>
<sequence>MKQAVIDIGSNSMRLTLYEIKDGRFKILFREKNMAGLAGYVEKGVLTKDGIACACSGLEDFRETLASLQIDDAAVFATASLRNINNTEEALAAIREETGYQVEVISGEEEALLGYYGAMKELNIRSGAFIDIGGASTEAVTFQEGIPQDLVSFHIGSLSLYKACVKKILPGDSAQHQIDKKIREEVEKEEATFYRPRTPLVCVGGTGRAVMKIASRYFHLPKEQNWLTARQLEEIGDVLRSGKKEASDLILKYESDRIHTLIPGLLILQYMFHRFHAEEVIFSKYGVREGYLCQKLLSDDTAIQRTEN</sequence>
<reference evidence="3" key="1">
    <citation type="submission" date="2021-10" db="EMBL/GenBank/DDBJ databases">
        <title>Anaerobic single-cell dispensing facilitates the cultivation of human gut bacteria.</title>
        <authorList>
            <person name="Afrizal A."/>
        </authorList>
    </citation>
    <scope>NUCLEOTIDE SEQUENCE</scope>
    <source>
        <strain evidence="3">CLA-AA-H215</strain>
    </source>
</reference>
<keyword evidence="4" id="KW-1185">Reference proteome</keyword>
<dbReference type="Proteomes" id="UP001198182">
    <property type="component" value="Unassembled WGS sequence"/>
</dbReference>
<dbReference type="Gene3D" id="3.30.420.150">
    <property type="entry name" value="Exopolyphosphatase. Domain 2"/>
    <property type="match status" value="1"/>
</dbReference>
<dbReference type="InterPro" id="IPR043129">
    <property type="entry name" value="ATPase_NBD"/>
</dbReference>
<name>A0AAE3EBZ7_9FIRM</name>
<dbReference type="EMBL" id="JAJEQR010000036">
    <property type="protein sequence ID" value="MCC2231690.1"/>
    <property type="molecule type" value="Genomic_DNA"/>
</dbReference>
<dbReference type="InterPro" id="IPR003695">
    <property type="entry name" value="Ppx_GppA_N"/>
</dbReference>
<protein>
    <recommendedName>
        <fullName evidence="2">Ppx/GppA phosphatase N-terminal domain-containing protein</fullName>
    </recommendedName>
</protein>
<comment type="caution">
    <text evidence="3">The sequence shown here is derived from an EMBL/GenBank/DDBJ whole genome shotgun (WGS) entry which is preliminary data.</text>
</comment>
<dbReference type="AlphaFoldDB" id="A0AAE3EBZ7"/>
<evidence type="ECO:0000313" key="3">
    <source>
        <dbReference type="EMBL" id="MCC2231690.1"/>
    </source>
</evidence>
<proteinExistence type="inferred from homology"/>
<evidence type="ECO:0000259" key="2">
    <source>
        <dbReference type="Pfam" id="PF02541"/>
    </source>
</evidence>
<gene>
    <name evidence="3" type="ORF">LKD81_11895</name>
</gene>
<dbReference type="PANTHER" id="PTHR30005">
    <property type="entry name" value="EXOPOLYPHOSPHATASE"/>
    <property type="match status" value="1"/>
</dbReference>
<dbReference type="Gene3D" id="3.30.420.40">
    <property type="match status" value="1"/>
</dbReference>
<dbReference type="PANTHER" id="PTHR30005:SF0">
    <property type="entry name" value="RETROGRADE REGULATION PROTEIN 2"/>
    <property type="match status" value="1"/>
</dbReference>
<dbReference type="Pfam" id="PF02541">
    <property type="entry name" value="Ppx-GppA"/>
    <property type="match status" value="1"/>
</dbReference>
<dbReference type="RefSeq" id="WP_308454209.1">
    <property type="nucleotide sequence ID" value="NZ_JAJEQR010000036.1"/>
</dbReference>
<accession>A0AAE3EBZ7</accession>
<dbReference type="SUPFAM" id="SSF53067">
    <property type="entry name" value="Actin-like ATPase domain"/>
    <property type="match status" value="2"/>
</dbReference>
<evidence type="ECO:0000256" key="1">
    <source>
        <dbReference type="ARBA" id="ARBA00007125"/>
    </source>
</evidence>
<dbReference type="InterPro" id="IPR050273">
    <property type="entry name" value="GppA/Ppx_hydrolase"/>
</dbReference>
<feature type="domain" description="Ppx/GppA phosphatase N-terminal" evidence="2">
    <location>
        <begin position="18"/>
        <end position="298"/>
    </location>
</feature>
<organism evidence="3 4">
    <name type="scientific">Hominifimenecus microfluidus</name>
    <dbReference type="NCBI Taxonomy" id="2885348"/>
    <lineage>
        <taxon>Bacteria</taxon>
        <taxon>Bacillati</taxon>
        <taxon>Bacillota</taxon>
        <taxon>Clostridia</taxon>
        <taxon>Lachnospirales</taxon>
        <taxon>Lachnospiraceae</taxon>
        <taxon>Hominifimenecus</taxon>
    </lineage>
</organism>
<comment type="similarity">
    <text evidence="1">Belongs to the GppA/Ppx family.</text>
</comment>